<evidence type="ECO:0000313" key="3">
    <source>
        <dbReference type="Proteomes" id="UP000546126"/>
    </source>
</evidence>
<comment type="caution">
    <text evidence="2">The sequence shown here is derived from an EMBL/GenBank/DDBJ whole genome shotgun (WGS) entry which is preliminary data.</text>
</comment>
<evidence type="ECO:0008006" key="4">
    <source>
        <dbReference type="Google" id="ProtNLM"/>
    </source>
</evidence>
<dbReference type="Gene3D" id="3.40.50.1820">
    <property type="entry name" value="alpha/beta hydrolase"/>
    <property type="match status" value="1"/>
</dbReference>
<dbReference type="EMBL" id="JABWGO010000007">
    <property type="protein sequence ID" value="NUW43875.1"/>
    <property type="molecule type" value="Genomic_DNA"/>
</dbReference>
<sequence>MTADLNASGEPPHGPGADAAGQGGDATGPAAESLRGAARELVDIGVVIRGAAVHATAALTDGALLQALPHAPSPGWRTQRALLRAITNGRGLGWAPAGSRSASVAAALGALAGAESLAVRVLATSLRLRVEAVALDHPELTGDPMLSRLIEAAAADRDLEAVRALRALLGDRGAVRVLSQLAPVFGEVLALRALLDENPLNDATAWLIATGTGYATADPVTGMSNRAVAVLDRGEGAARRVEPAEAESARLATKGSLLGFLGNLSVIGTTGRVLIQSVEGPDGVVRHVVQAPGMRAGRPDHDSPQDLLGAFSSAVLAASPYSRALAKAVADYGLPEGAEVALIGHSAGGAAVMNLAQDPGFCARHTVTHAIAVGAPVDFKRPADPDTWVASVTNQHDIVPTLDGQGAGGCFDLHPDWYVVDYSDATHLFPLCHSIDRYIANIATDLPEARDHIDGRLAPYRGPVVRSQVYRLFDHPPEPEGFPFLTVPTHAVPGPGGRVELPIRCHDGGALTAYFAADPAVAAALLEGTGLGPAVRVAGRALVAVHAAWNRRTSVGVHRELHVGVVVPGPWRARGPLGWYDLVRGADRRRSGVFLAGSVVDTAVVAALAPRLWGGEPSLLPLEFGLARGVARITAGAEARGDGERLLVLGGRLGPGLPVSERDLVGYARAAGTTLRSCVRARGRALLHPAPRLRLTVEPGSAHPLARLLRELGLDGARPLLCLSAAARRTLRDAAVPVPTT</sequence>
<evidence type="ECO:0000313" key="2">
    <source>
        <dbReference type="EMBL" id="NUW43875.1"/>
    </source>
</evidence>
<name>A0A7Y6ITI2_9ACTN</name>
<dbReference type="AlphaFoldDB" id="A0A7Y6ITI2"/>
<dbReference type="InterPro" id="IPR029058">
    <property type="entry name" value="AB_hydrolase_fold"/>
</dbReference>
<gene>
    <name evidence="2" type="ORF">HT134_27645</name>
</gene>
<evidence type="ECO:0000256" key="1">
    <source>
        <dbReference type="SAM" id="MobiDB-lite"/>
    </source>
</evidence>
<accession>A0A7Y6ITI2</accession>
<dbReference type="RefSeq" id="WP_246365534.1">
    <property type="nucleotide sequence ID" value="NZ_JABWGO010000007.1"/>
</dbReference>
<protein>
    <recommendedName>
        <fullName evidence="4">Lipase (Class 3)</fullName>
    </recommendedName>
</protein>
<proteinExistence type="predicted"/>
<dbReference type="SUPFAM" id="SSF53474">
    <property type="entry name" value="alpha/beta-Hydrolases"/>
    <property type="match status" value="1"/>
</dbReference>
<dbReference type="Proteomes" id="UP000546126">
    <property type="component" value="Unassembled WGS sequence"/>
</dbReference>
<keyword evidence="3" id="KW-1185">Reference proteome</keyword>
<reference evidence="2 3" key="1">
    <citation type="submission" date="2020-06" db="EMBL/GenBank/DDBJ databases">
        <authorList>
            <person name="Chanama M."/>
        </authorList>
    </citation>
    <scope>NUCLEOTIDE SEQUENCE [LARGE SCALE GENOMIC DNA]</scope>
    <source>
        <strain evidence="2 3">TBRC6557</strain>
    </source>
</reference>
<feature type="region of interest" description="Disordered" evidence="1">
    <location>
        <begin position="1"/>
        <end position="32"/>
    </location>
</feature>
<organism evidence="2 3">
    <name type="scientific">Nonomuraea rhodomycinica</name>
    <dbReference type="NCBI Taxonomy" id="1712872"/>
    <lineage>
        <taxon>Bacteria</taxon>
        <taxon>Bacillati</taxon>
        <taxon>Actinomycetota</taxon>
        <taxon>Actinomycetes</taxon>
        <taxon>Streptosporangiales</taxon>
        <taxon>Streptosporangiaceae</taxon>
        <taxon>Nonomuraea</taxon>
    </lineage>
</organism>